<evidence type="ECO:0000256" key="1">
    <source>
        <dbReference type="SAM" id="MobiDB-lite"/>
    </source>
</evidence>
<feature type="region of interest" description="Disordered" evidence="1">
    <location>
        <begin position="64"/>
        <end position="104"/>
    </location>
</feature>
<proteinExistence type="predicted"/>
<sequence>MPNNKERLDNLEPGLELVQESLRSVQEEMRKANIDTEGRFKRMETSFGRMLEETINQMQELIVTSRESGSSTVHGNRRDEERQYPRDQGNDNPFAMASAQGQGR</sequence>
<reference evidence="2 3" key="1">
    <citation type="submission" date="2019-11" db="EMBL/GenBank/DDBJ databases">
        <authorList>
            <person name="Jiao W.-B."/>
            <person name="Schneeberger K."/>
        </authorList>
    </citation>
    <scope>NUCLEOTIDE SEQUENCE [LARGE SCALE GENOMIC DNA]</scope>
    <source>
        <strain evidence="3">cv. An-1</strain>
    </source>
</reference>
<evidence type="ECO:0000313" key="2">
    <source>
        <dbReference type="EMBL" id="VYS48166.1"/>
    </source>
</evidence>
<organism evidence="2 3">
    <name type="scientific">Arabidopsis thaliana</name>
    <name type="common">Mouse-ear cress</name>
    <dbReference type="NCBI Taxonomy" id="3702"/>
    <lineage>
        <taxon>Eukaryota</taxon>
        <taxon>Viridiplantae</taxon>
        <taxon>Streptophyta</taxon>
        <taxon>Embryophyta</taxon>
        <taxon>Tracheophyta</taxon>
        <taxon>Spermatophyta</taxon>
        <taxon>Magnoliopsida</taxon>
        <taxon>eudicotyledons</taxon>
        <taxon>Gunneridae</taxon>
        <taxon>Pentapetalae</taxon>
        <taxon>rosids</taxon>
        <taxon>malvids</taxon>
        <taxon>Brassicales</taxon>
        <taxon>Brassicaceae</taxon>
        <taxon>Camelineae</taxon>
        <taxon>Arabidopsis</taxon>
    </lineage>
</organism>
<dbReference type="AlphaFoldDB" id="A0A654EFQ3"/>
<protein>
    <submittedName>
        <fullName evidence="2">Uncharacterized protein</fullName>
    </submittedName>
</protein>
<feature type="compositionally biased region" description="Polar residues" evidence="1">
    <location>
        <begin position="65"/>
        <end position="74"/>
    </location>
</feature>
<feature type="compositionally biased region" description="Basic and acidic residues" evidence="1">
    <location>
        <begin position="76"/>
        <end position="89"/>
    </location>
</feature>
<dbReference type="EMBL" id="CACRSJ010000104">
    <property type="protein sequence ID" value="VYS48166.1"/>
    <property type="molecule type" value="Genomic_DNA"/>
</dbReference>
<name>A0A654EFQ3_ARATH</name>
<evidence type="ECO:0000313" key="3">
    <source>
        <dbReference type="Proteomes" id="UP000426265"/>
    </source>
</evidence>
<accession>A0A654EFQ3</accession>
<gene>
    <name evidence="2" type="ORF">AN1_LOCUS3649</name>
</gene>
<dbReference type="Proteomes" id="UP000426265">
    <property type="component" value="Unassembled WGS sequence"/>
</dbReference>